<protein>
    <submittedName>
        <fullName evidence="1">Uncharacterized protein</fullName>
    </submittedName>
</protein>
<dbReference type="EMBL" id="MT024865">
    <property type="protein sequence ID" value="QIN94163.1"/>
    <property type="molecule type" value="Genomic_DNA"/>
</dbReference>
<reference evidence="1 2" key="1">
    <citation type="submission" date="2020-02" db="EMBL/GenBank/DDBJ databases">
        <authorList>
            <person name="Bullock J.N."/>
            <person name="Barnes M.L."/>
            <person name="Kankolongo K.M."/>
            <person name="Dejene B.A."/>
            <person name="Lindsay P.E."/>
            <person name="Bhuiyan S."/>
            <person name="Nayek S."/>
            <person name="Hughes L.E."/>
            <person name="Garlena R.A."/>
            <person name="Russell D.A."/>
            <person name="Pope W.H."/>
            <person name="Jacobs-Sera D."/>
            <person name="Hatfull G.F."/>
        </authorList>
    </citation>
    <scope>NUCLEOTIDE SEQUENCE [LARGE SCALE GENOMIC DNA]</scope>
</reference>
<organism evidence="1 2">
    <name type="scientific">Streptomyces phage Wakanda</name>
    <dbReference type="NCBI Taxonomy" id="2713267"/>
    <lineage>
        <taxon>Viruses</taxon>
        <taxon>Duplodnaviria</taxon>
        <taxon>Heunggongvirae</taxon>
        <taxon>Uroviricota</taxon>
        <taxon>Caudoviricetes</taxon>
        <taxon>Stanwilliamsviridae</taxon>
        <taxon>Loccivirinae</taxon>
        <taxon>Wakandavirus</taxon>
        <taxon>Wakandavirus wakanda</taxon>
    </lineage>
</organism>
<dbReference type="GeneID" id="77928038"/>
<gene>
    <name evidence="1" type="primary">202</name>
    <name evidence="1" type="ORF">SEA_WAKANDA_202</name>
</gene>
<evidence type="ECO:0000313" key="1">
    <source>
        <dbReference type="EMBL" id="QIN94163.1"/>
    </source>
</evidence>
<proteinExistence type="predicted"/>
<dbReference type="RefSeq" id="YP_010652254.1">
    <property type="nucleotide sequence ID" value="NC_070785.1"/>
</dbReference>
<keyword evidence="2" id="KW-1185">Reference proteome</keyword>
<dbReference type="KEGG" id="vg:77928038"/>
<accession>A0A6G8R1W1</accession>
<dbReference type="Proteomes" id="UP000501266">
    <property type="component" value="Segment"/>
</dbReference>
<evidence type="ECO:0000313" key="2">
    <source>
        <dbReference type="Proteomes" id="UP000501266"/>
    </source>
</evidence>
<name>A0A6G8R1W1_9CAUD</name>
<sequence length="75" mass="8635">MWQELRASLKKIFTNKCDMSDGSAEICLRTLRQAATLDSIREFTEQSNPGTNQRHYVAGYYDALEDLARFMKKGN</sequence>